<dbReference type="Pfam" id="PF20789">
    <property type="entry name" value="4HBT_3C"/>
    <property type="match status" value="1"/>
</dbReference>
<feature type="domain" description="Acyl-CoA thioesterase-like C-terminal" evidence="2">
    <location>
        <begin position="134"/>
        <end position="272"/>
    </location>
</feature>
<sequence length="274" mass="29537">MNLTPLSSILSGRRQAGPDVTFEIPQDWLQGRTSFGGLVSVFAVQAMRDVAGGSWPATVSLRALQTSFIAPVEQGPVTVTGQVLREGKNVRQVQATVKQRGEVCALMVGVFGSDRETIVPPLEPVQPSVPKDHDELRAFPFIPGTRPNFTAHLDMRWGDGAPPFTGVETWIAALHLRLLDEDTASRPSELMTVLMADASPTPVLSRFRSPVPASSVSWALELRPLPPGEELDGWWRADNKAIAAAGGYVNQQSMLWAPSGALAALAYQVVTVYG</sequence>
<proteinExistence type="predicted"/>
<dbReference type="OrthoDB" id="4370297at2"/>
<gene>
    <name evidence="3" type="ORF">DZC73_07920</name>
</gene>
<name>A0A3N7HV21_9BURK</name>
<dbReference type="RefSeq" id="WP_124539703.1">
    <property type="nucleotide sequence ID" value="NZ_QUSW01000002.1"/>
</dbReference>
<dbReference type="InterPro" id="IPR049450">
    <property type="entry name" value="ACOT8-like_C"/>
</dbReference>
<dbReference type="InterPro" id="IPR042171">
    <property type="entry name" value="Acyl-CoA_hotdog"/>
</dbReference>
<evidence type="ECO:0000259" key="1">
    <source>
        <dbReference type="Pfam" id="PF13622"/>
    </source>
</evidence>
<reference evidence="3 4" key="2">
    <citation type="submission" date="2018-12" db="EMBL/GenBank/DDBJ databases">
        <title>Rhizobacter gummiphilus sp. nov., a rubber-degrading bacterium isolated from the soil of a botanical garden in Japan.</title>
        <authorList>
            <person name="Shunsuke S.S."/>
        </authorList>
    </citation>
    <scope>NUCLEOTIDE SEQUENCE [LARGE SCALE GENOMIC DNA]</scope>
    <source>
        <strain evidence="3 4">S-16</strain>
    </source>
</reference>
<accession>A0A3N7HV21</accession>
<dbReference type="Pfam" id="PF13622">
    <property type="entry name" value="4HBT_3"/>
    <property type="match status" value="1"/>
</dbReference>
<reference evidence="3 4" key="1">
    <citation type="submission" date="2018-08" db="EMBL/GenBank/DDBJ databases">
        <authorList>
            <person name="Khan S.A."/>
            <person name="Jeon C.O."/>
            <person name="Chun B.H."/>
            <person name="Jeong S.E."/>
        </authorList>
    </citation>
    <scope>NUCLEOTIDE SEQUENCE [LARGE SCALE GENOMIC DNA]</scope>
    <source>
        <strain evidence="3 4">S-16</strain>
    </source>
</reference>
<protein>
    <submittedName>
        <fullName evidence="3">Thioesterase family protein</fullName>
    </submittedName>
</protein>
<dbReference type="EMBL" id="QUSW01000002">
    <property type="protein sequence ID" value="RQP24801.1"/>
    <property type="molecule type" value="Genomic_DNA"/>
</dbReference>
<dbReference type="InterPro" id="IPR049449">
    <property type="entry name" value="TesB_ACOT8-like_N"/>
</dbReference>
<dbReference type="InterPro" id="IPR029069">
    <property type="entry name" value="HotDog_dom_sf"/>
</dbReference>
<dbReference type="AlphaFoldDB" id="A0A3N7HV21"/>
<dbReference type="Proteomes" id="UP000267464">
    <property type="component" value="Unassembled WGS sequence"/>
</dbReference>
<feature type="domain" description="Acyl-CoA thioesterase-like N-terminal HotDog" evidence="1">
    <location>
        <begin position="24"/>
        <end position="112"/>
    </location>
</feature>
<dbReference type="Gene3D" id="2.40.160.210">
    <property type="entry name" value="Acyl-CoA thioesterase, double hotdog domain"/>
    <property type="match status" value="1"/>
</dbReference>
<organism evidence="3 4">
    <name type="scientific">Piscinibacter terrae</name>
    <dbReference type="NCBI Taxonomy" id="2496871"/>
    <lineage>
        <taxon>Bacteria</taxon>
        <taxon>Pseudomonadati</taxon>
        <taxon>Pseudomonadota</taxon>
        <taxon>Betaproteobacteria</taxon>
        <taxon>Burkholderiales</taxon>
        <taxon>Sphaerotilaceae</taxon>
        <taxon>Piscinibacter</taxon>
    </lineage>
</organism>
<evidence type="ECO:0000313" key="4">
    <source>
        <dbReference type="Proteomes" id="UP000267464"/>
    </source>
</evidence>
<dbReference type="SUPFAM" id="SSF54637">
    <property type="entry name" value="Thioesterase/thiol ester dehydrase-isomerase"/>
    <property type="match status" value="2"/>
</dbReference>
<evidence type="ECO:0000259" key="2">
    <source>
        <dbReference type="Pfam" id="PF20789"/>
    </source>
</evidence>
<keyword evidence="4" id="KW-1185">Reference proteome</keyword>
<comment type="caution">
    <text evidence="3">The sequence shown here is derived from an EMBL/GenBank/DDBJ whole genome shotgun (WGS) entry which is preliminary data.</text>
</comment>
<evidence type="ECO:0000313" key="3">
    <source>
        <dbReference type="EMBL" id="RQP24801.1"/>
    </source>
</evidence>